<protein>
    <submittedName>
        <fullName evidence="1">Diiron oxygenase</fullName>
    </submittedName>
</protein>
<proteinExistence type="predicted"/>
<name>A0A553ZPT2_9ACTN</name>
<dbReference type="InterPro" id="IPR009078">
    <property type="entry name" value="Ferritin-like_SF"/>
</dbReference>
<dbReference type="AlphaFoldDB" id="A0A553ZPT2"/>
<accession>A0A553ZPT2</accession>
<organism evidence="1 2">
    <name type="scientific">Streptomyces benahoarensis</name>
    <dbReference type="NCBI Taxonomy" id="2595054"/>
    <lineage>
        <taxon>Bacteria</taxon>
        <taxon>Bacillati</taxon>
        <taxon>Actinomycetota</taxon>
        <taxon>Actinomycetes</taxon>
        <taxon>Kitasatosporales</taxon>
        <taxon>Streptomycetaceae</taxon>
        <taxon>Streptomyces</taxon>
    </lineage>
</organism>
<dbReference type="GO" id="GO:0016491">
    <property type="term" value="F:oxidoreductase activity"/>
    <property type="evidence" value="ECO:0007669"/>
    <property type="project" value="InterPro"/>
</dbReference>
<dbReference type="InterPro" id="IPR025859">
    <property type="entry name" value="AurF/CmlI"/>
</dbReference>
<dbReference type="SUPFAM" id="SSF47240">
    <property type="entry name" value="Ferritin-like"/>
    <property type="match status" value="1"/>
</dbReference>
<dbReference type="InterPro" id="IPR012348">
    <property type="entry name" value="RNR-like"/>
</dbReference>
<dbReference type="Pfam" id="PF11583">
    <property type="entry name" value="AurF"/>
    <property type="match status" value="1"/>
</dbReference>
<sequence length="299" mass="35320">MLSTTTPRPEREQRFVEILQRLVDKSVDDYYNPYREFDWPETLPSEMMWMSEDLTSTYGTEIVKELTEAQRQQLSRWESINFYSLNVEGIRELLVEVVRRIHTRGFEIPSDFFHHFVGEENEHMWFFAEFCLRYGGKIYSGPKLNSIAHEDPRVENLLVFCRVLLFEEIVDHYNMRMAGDASLHDTIRQVNRVHHEDESRHIAFGRELVSLLHADLVGDLTPGQREEIEQYLKRYIAFSLRAFYNPQIYRDAGIPDPLGFRERLLAEPSRREAERRAVRKPLAFMCRTGIFADDVLPGI</sequence>
<dbReference type="Proteomes" id="UP000320888">
    <property type="component" value="Unassembled WGS sequence"/>
</dbReference>
<gene>
    <name evidence="1" type="ORF">FNZ23_04525</name>
</gene>
<evidence type="ECO:0000313" key="1">
    <source>
        <dbReference type="EMBL" id="TSB43452.1"/>
    </source>
</evidence>
<comment type="caution">
    <text evidence="1">The sequence shown here is derived from an EMBL/GenBank/DDBJ whole genome shotgun (WGS) entry which is preliminary data.</text>
</comment>
<dbReference type="Gene3D" id="1.10.620.20">
    <property type="entry name" value="Ribonucleotide Reductase, subunit A"/>
    <property type="match status" value="1"/>
</dbReference>
<evidence type="ECO:0000313" key="2">
    <source>
        <dbReference type="Proteomes" id="UP000320888"/>
    </source>
</evidence>
<dbReference type="EMBL" id="VKLS01000025">
    <property type="protein sequence ID" value="TSB43452.1"/>
    <property type="molecule type" value="Genomic_DNA"/>
</dbReference>
<keyword evidence="2" id="KW-1185">Reference proteome</keyword>
<reference evidence="1 2" key="1">
    <citation type="submission" date="2019-07" db="EMBL/GenBank/DDBJ databases">
        <title>Draft genome for Streptomyces benahoarensis MZ03-48.</title>
        <authorList>
            <person name="Gonzalez-Pimentel J.L."/>
        </authorList>
    </citation>
    <scope>NUCLEOTIDE SEQUENCE [LARGE SCALE GENOMIC DNA]</scope>
    <source>
        <strain evidence="1 2">MZ03-48</strain>
    </source>
</reference>
<dbReference type="RefSeq" id="WP_143945065.1">
    <property type="nucleotide sequence ID" value="NZ_VKLS01000025.1"/>
</dbReference>